<keyword evidence="4" id="KW-1185">Reference proteome</keyword>
<feature type="coiled-coil region" evidence="1">
    <location>
        <begin position="280"/>
        <end position="340"/>
    </location>
</feature>
<accession>A0A3R7M650</accession>
<dbReference type="GeneID" id="40325845"/>
<feature type="compositionally biased region" description="Polar residues" evidence="2">
    <location>
        <begin position="231"/>
        <end position="243"/>
    </location>
</feature>
<evidence type="ECO:0000256" key="2">
    <source>
        <dbReference type="SAM" id="MobiDB-lite"/>
    </source>
</evidence>
<feature type="region of interest" description="Disordered" evidence="2">
    <location>
        <begin position="231"/>
        <end position="265"/>
    </location>
</feature>
<evidence type="ECO:0000313" key="3">
    <source>
        <dbReference type="EMBL" id="RNF09779.1"/>
    </source>
</evidence>
<keyword evidence="1" id="KW-0175">Coiled coil</keyword>
<reference evidence="3 4" key="1">
    <citation type="journal article" date="2018" name="BMC Genomics">
        <title>Genomic comparison of Trypanosoma conorhini and Trypanosoma rangeli to Trypanosoma cruzi strains of high and low virulence.</title>
        <authorList>
            <person name="Bradwell K.R."/>
            <person name="Koparde V.N."/>
            <person name="Matveyev A.V."/>
            <person name="Serrano M.G."/>
            <person name="Alves J.M."/>
            <person name="Parikh H."/>
            <person name="Huang B."/>
            <person name="Lee V."/>
            <person name="Espinosa-Alvarez O."/>
            <person name="Ortiz P.A."/>
            <person name="Costa-Martins A.G."/>
            <person name="Teixeira M.M."/>
            <person name="Buck G.A."/>
        </authorList>
    </citation>
    <scope>NUCLEOTIDE SEQUENCE [LARGE SCALE GENOMIC DNA]</scope>
    <source>
        <strain evidence="3 4">AM80</strain>
    </source>
</reference>
<organism evidence="3 4">
    <name type="scientific">Trypanosoma rangeli</name>
    <dbReference type="NCBI Taxonomy" id="5698"/>
    <lineage>
        <taxon>Eukaryota</taxon>
        <taxon>Discoba</taxon>
        <taxon>Euglenozoa</taxon>
        <taxon>Kinetoplastea</taxon>
        <taxon>Metakinetoplastina</taxon>
        <taxon>Trypanosomatida</taxon>
        <taxon>Trypanosomatidae</taxon>
        <taxon>Trypanosoma</taxon>
        <taxon>Herpetosoma</taxon>
    </lineage>
</organism>
<dbReference type="OMA" id="HESITRM"/>
<dbReference type="RefSeq" id="XP_029241166.1">
    <property type="nucleotide sequence ID" value="XM_029378937.1"/>
</dbReference>
<proteinExistence type="predicted"/>
<protein>
    <submittedName>
        <fullName evidence="3">Uncharacterized protein</fullName>
    </submittedName>
</protein>
<dbReference type="OrthoDB" id="248663at2759"/>
<feature type="compositionally biased region" description="Low complexity" evidence="2">
    <location>
        <begin position="545"/>
        <end position="556"/>
    </location>
</feature>
<comment type="caution">
    <text evidence="3">The sequence shown here is derived from an EMBL/GenBank/DDBJ whole genome shotgun (WGS) entry which is preliminary data.</text>
</comment>
<feature type="region of interest" description="Disordered" evidence="2">
    <location>
        <begin position="376"/>
        <end position="418"/>
    </location>
</feature>
<evidence type="ECO:0000256" key="1">
    <source>
        <dbReference type="SAM" id="Coils"/>
    </source>
</evidence>
<name>A0A3R7M650_TRYRA</name>
<dbReference type="Proteomes" id="UP000283634">
    <property type="component" value="Unassembled WGS sequence"/>
</dbReference>
<dbReference type="AlphaFoldDB" id="A0A3R7M650"/>
<dbReference type="EMBL" id="MKGL01000042">
    <property type="protein sequence ID" value="RNF09779.1"/>
    <property type="molecule type" value="Genomic_DNA"/>
</dbReference>
<dbReference type="VEuPathDB" id="TriTrypDB:TRSC58_01435"/>
<evidence type="ECO:0000313" key="4">
    <source>
        <dbReference type="Proteomes" id="UP000283634"/>
    </source>
</evidence>
<feature type="region of interest" description="Disordered" evidence="2">
    <location>
        <begin position="528"/>
        <end position="560"/>
    </location>
</feature>
<sequence>MLYAQRKRRQQLAGKIGHNEEEYEVDPQPVVVVQHVYGARRFPSRRPDVNPISWQLAQQHPSFQQQQLQQYSQLQQQQQQYPQLQQQQYPQLQKRQYQETLQQRKPWFAPNVISAAPPAKLLPLQGNINFQRNDVFPQPIQFPSALSTLGTTPVLSRPAVVERSPRRFRPLDAVGLVSTPQLAPYPSTAVPCSDLPTFLPPTSLPPLSVSPSMPQRPLLHVVSPPRDHQTYFNRNPSSQTCKGNNDEQGPRLRPARGSVTPYPQEDDEMIARRWAREQAIQVQEENVRLCEERRLRQERERQLVREEERQQEELARLERMQLAEKERLDIEREQEEAMERLTGRKRVRLMGKSSETQLQEDLSKLIKEKKKRKAQEAELLAEAEGKNTGRTSAGARPGTGGSRGSNPLAVSSEKEEAELPRQFYVPQAPPFTDLSKSGPAANVSAALFPPPPPFSLNPSLFDAASYDPAVSAVSSQVNVPAWSAPVLSTPHQLSPLHGAVHYDAQLRDMITNHLDIQRTLESEVRRSQGAAAPMPPSTACPTTVPPSAHLPAPHLHGQPRPLNALPVQNGWTAAGANIIGGSNETPPGGFFPMSEVSPMMLPGILKTPREQATHITLLGVSPPNHAVRSRASSDVEVPHFGGEKLDELSAEPSRFVGAPQ</sequence>
<gene>
    <name evidence="3" type="ORF">TraAM80_01912</name>
</gene>